<proteinExistence type="predicted"/>
<dbReference type="GO" id="GO:0005524">
    <property type="term" value="F:ATP binding"/>
    <property type="evidence" value="ECO:0007669"/>
    <property type="project" value="UniProtKB-KW"/>
</dbReference>
<dbReference type="EMBL" id="VIRB01000025">
    <property type="protein sequence ID" value="NDO67689.1"/>
    <property type="molecule type" value="Genomic_DNA"/>
</dbReference>
<comment type="caution">
    <text evidence="2">The sequence shown here is derived from an EMBL/GenBank/DDBJ whole genome shotgun (WGS) entry which is preliminary data.</text>
</comment>
<keyword evidence="2" id="KW-0067">ATP-binding</keyword>
<organism evidence="2 3">
    <name type="scientific">Schaedlerella arabinosiphila</name>
    <dbReference type="NCBI Taxonomy" id="2044587"/>
    <lineage>
        <taxon>Bacteria</taxon>
        <taxon>Bacillati</taxon>
        <taxon>Bacillota</taxon>
        <taxon>Clostridia</taxon>
        <taxon>Lachnospirales</taxon>
        <taxon>Lachnospiraceae</taxon>
        <taxon>Schaedlerella</taxon>
    </lineage>
</organism>
<protein>
    <submittedName>
        <fullName evidence="2">ATP-binding protein</fullName>
    </submittedName>
</protein>
<evidence type="ECO:0000313" key="3">
    <source>
        <dbReference type="Proteomes" id="UP000474104"/>
    </source>
</evidence>
<dbReference type="AlphaFoldDB" id="A0A9X5H4T6"/>
<sequence length="436" mass="50386">MDHTGLLERALKIRRPLFMIRSFSCTNFRNVNVSDLNFSRINILIGPNNSGKTNFIKALSFCADMMNCSGSLIGDSAFQTMISKRGMGDIFNKYSKDSPKSIHMKWNIDLAGAKKVSYMLQFHTGNEMKDFFILKEKLDDCCESGNETIPFNYFTCHEKQGQGYISQTINPGEADKRISFDIPRNDTVLRQFDRIRLENKEIYEASGRQVGLIQKLKEYFGKYYFYSSSQFDLVKIREPQGIQMDGKILAKDGSNFVNVVNYYKNQDISHIYTYLEKLKELMPSLELADVMAEFNKLVFKIRYDGQQFSLEDLSDGTVKAFLLTMLIQIPVNDGLAMLAIDEPEMNIHPAWQQIIGRWIQKSDHFKQCFISTHSPDFLDTFTEGFKRGEVSVFVFDPREEVIVKKLNYSQMAEELEDWELGDLYRVNDPSIGGWPW</sequence>
<feature type="domain" description="Endonuclease GajA/Old nuclease/RecF-like AAA" evidence="1">
    <location>
        <begin position="19"/>
        <end position="377"/>
    </location>
</feature>
<dbReference type="Pfam" id="PF13175">
    <property type="entry name" value="AAA_15"/>
    <property type="match status" value="1"/>
</dbReference>
<dbReference type="Gene3D" id="3.40.50.300">
    <property type="entry name" value="P-loop containing nucleotide triphosphate hydrolases"/>
    <property type="match status" value="1"/>
</dbReference>
<reference evidence="2 3" key="1">
    <citation type="submission" date="2019-07" db="EMBL/GenBank/DDBJ databases">
        <title>Draft genome sequences of 15 bacterial species constituting the stable defined intestinal microbiota of the GM15 gnotobiotic mouse model.</title>
        <authorList>
            <person name="Elie C."/>
            <person name="Mathieu A."/>
            <person name="Saliou A."/>
            <person name="Darnaud M."/>
            <person name="Leulier F."/>
            <person name="Tamellini A."/>
        </authorList>
    </citation>
    <scope>NUCLEOTIDE SEQUENCE [LARGE SCALE GENOMIC DNA]</scope>
    <source>
        <strain evidence="3">ASF 502</strain>
    </source>
</reference>
<dbReference type="PANTHER" id="PTHR43581:SF4">
    <property type="entry name" value="ATP_GTP PHOSPHATASE"/>
    <property type="match status" value="1"/>
</dbReference>
<dbReference type="PIRSF" id="PIRSF029347">
    <property type="entry name" value="RecF"/>
    <property type="match status" value="1"/>
</dbReference>
<dbReference type="InterPro" id="IPR014555">
    <property type="entry name" value="RecF-like"/>
</dbReference>
<dbReference type="PANTHER" id="PTHR43581">
    <property type="entry name" value="ATP/GTP PHOSPHATASE"/>
    <property type="match status" value="1"/>
</dbReference>
<dbReference type="InterPro" id="IPR027417">
    <property type="entry name" value="P-loop_NTPase"/>
</dbReference>
<keyword evidence="2" id="KW-0547">Nucleotide-binding</keyword>
<dbReference type="InterPro" id="IPR041685">
    <property type="entry name" value="AAA_GajA/Old/RecF-like"/>
</dbReference>
<gene>
    <name evidence="2" type="ORF">FMM80_02680</name>
</gene>
<evidence type="ECO:0000259" key="1">
    <source>
        <dbReference type="Pfam" id="PF13175"/>
    </source>
</evidence>
<accession>A0A9X5H4T6</accession>
<dbReference type="SUPFAM" id="SSF52540">
    <property type="entry name" value="P-loop containing nucleoside triphosphate hydrolases"/>
    <property type="match status" value="1"/>
</dbReference>
<evidence type="ECO:0000313" key="2">
    <source>
        <dbReference type="EMBL" id="NDO67689.1"/>
    </source>
</evidence>
<dbReference type="InterPro" id="IPR051396">
    <property type="entry name" value="Bact_Antivir_Def_Nuclease"/>
</dbReference>
<dbReference type="Proteomes" id="UP000474104">
    <property type="component" value="Unassembled WGS sequence"/>
</dbReference>
<name>A0A9X5H4T6_9FIRM</name>